<keyword evidence="2" id="KW-1185">Reference proteome</keyword>
<sequence>MCAGHVDLGIVPLRPATREAQTRRTEAHPGGEDFVNFWPIYTGQTIPMGSWHNRMWLDTWV</sequence>
<organism evidence="1 2">
    <name type="scientific">Streptomyces spororaveus</name>
    <dbReference type="NCBI Taxonomy" id="284039"/>
    <lineage>
        <taxon>Bacteria</taxon>
        <taxon>Bacillati</taxon>
        <taxon>Actinomycetota</taxon>
        <taxon>Actinomycetes</taxon>
        <taxon>Kitasatosporales</taxon>
        <taxon>Streptomycetaceae</taxon>
        <taxon>Streptomyces</taxon>
    </lineage>
</organism>
<dbReference type="EMBL" id="BNED01000005">
    <property type="protein sequence ID" value="GHI78368.1"/>
    <property type="molecule type" value="Genomic_DNA"/>
</dbReference>
<evidence type="ECO:0000313" key="1">
    <source>
        <dbReference type="EMBL" id="GHI78368.1"/>
    </source>
</evidence>
<accession>A0ABQ3TD74</accession>
<reference evidence="2" key="1">
    <citation type="submission" date="2023-07" db="EMBL/GenBank/DDBJ databases">
        <title>Whole genome shotgun sequence of Streptomyces spororaveus NBRC 15456.</title>
        <authorList>
            <person name="Komaki H."/>
            <person name="Tamura T."/>
        </authorList>
    </citation>
    <scope>NUCLEOTIDE SEQUENCE [LARGE SCALE GENOMIC DNA]</scope>
    <source>
        <strain evidence="2">NBRC 15456</strain>
    </source>
</reference>
<protein>
    <submittedName>
        <fullName evidence="1">Uncharacterized protein</fullName>
    </submittedName>
</protein>
<name>A0ABQ3TD74_9ACTN</name>
<comment type="caution">
    <text evidence="1">The sequence shown here is derived from an EMBL/GenBank/DDBJ whole genome shotgun (WGS) entry which is preliminary data.</text>
</comment>
<proteinExistence type="predicted"/>
<evidence type="ECO:0000313" key="2">
    <source>
        <dbReference type="Proteomes" id="UP000608522"/>
    </source>
</evidence>
<dbReference type="Proteomes" id="UP000608522">
    <property type="component" value="Unassembled WGS sequence"/>
</dbReference>
<gene>
    <name evidence="1" type="ORF">Sspor_39290</name>
</gene>